<dbReference type="Pfam" id="PF10706">
    <property type="entry name" value="Aminoglyc_resit"/>
    <property type="match status" value="1"/>
</dbReference>
<reference evidence="3 4" key="1">
    <citation type="submission" date="2018-06" db="EMBL/GenBank/DDBJ databases">
        <title>Whole genome sequencing of a novel hydrocarbon degrading bacterial strain, PW21 isolated from oil contaminated produced water sample.</title>
        <authorList>
            <person name="Nagkirti P."/>
            <person name="Shaikh A."/>
            <person name="Gowdaman V."/>
            <person name="Engineer A.E."/>
            <person name="Dagar S."/>
            <person name="Dhakephalkar P.K."/>
        </authorList>
    </citation>
    <scope>NUCLEOTIDE SEQUENCE [LARGE SCALE GENOMIC DNA]</scope>
    <source>
        <strain evidence="3 4">PW21</strain>
    </source>
</reference>
<organism evidence="3 4">
    <name type="scientific">Xylanimonas oleitrophica</name>
    <dbReference type="NCBI Taxonomy" id="2607479"/>
    <lineage>
        <taxon>Bacteria</taxon>
        <taxon>Bacillati</taxon>
        <taxon>Actinomycetota</taxon>
        <taxon>Actinomycetes</taxon>
        <taxon>Micrococcales</taxon>
        <taxon>Promicromonosporaceae</taxon>
        <taxon>Xylanimonas</taxon>
    </lineage>
</organism>
<keyword evidence="2" id="KW-0732">Signal</keyword>
<accession>A0A2W5WV72</accession>
<dbReference type="InterPro" id="IPR019646">
    <property type="entry name" value="Aminoglyc_AdlTrfase"/>
</dbReference>
<feature type="region of interest" description="Disordered" evidence="1">
    <location>
        <begin position="48"/>
        <end position="72"/>
    </location>
</feature>
<protein>
    <submittedName>
        <fullName evidence="3">Uncharacterized protein</fullName>
    </submittedName>
</protein>
<comment type="caution">
    <text evidence="3">The sequence shown here is derived from an EMBL/GenBank/DDBJ whole genome shotgun (WGS) entry which is preliminary data.</text>
</comment>
<evidence type="ECO:0000313" key="3">
    <source>
        <dbReference type="EMBL" id="PZR55060.1"/>
    </source>
</evidence>
<dbReference type="EMBL" id="QKWH01000001">
    <property type="protein sequence ID" value="PZR55060.1"/>
    <property type="molecule type" value="Genomic_DNA"/>
</dbReference>
<feature type="chain" id="PRO_5038464591" evidence="2">
    <location>
        <begin position="24"/>
        <end position="239"/>
    </location>
</feature>
<keyword evidence="4" id="KW-1185">Reference proteome</keyword>
<name>A0A2W5WV72_9MICO</name>
<gene>
    <name evidence="3" type="ORF">DNL40_01315</name>
</gene>
<feature type="signal peptide" evidence="2">
    <location>
        <begin position="1"/>
        <end position="23"/>
    </location>
</feature>
<feature type="compositionally biased region" description="Basic and acidic residues" evidence="1">
    <location>
        <begin position="62"/>
        <end position="72"/>
    </location>
</feature>
<evidence type="ECO:0000256" key="1">
    <source>
        <dbReference type="SAM" id="MobiDB-lite"/>
    </source>
</evidence>
<evidence type="ECO:0000256" key="2">
    <source>
        <dbReference type="SAM" id="SignalP"/>
    </source>
</evidence>
<proteinExistence type="predicted"/>
<dbReference type="Gene3D" id="3.30.460.40">
    <property type="match status" value="1"/>
</dbReference>
<sequence>MPTSAWMARIVAPAAFTATSLLAISSAALTRPAPYAGVPDAVPCFGVGPEQRQHPLGGGGRPARDRGRRSEDGLHVEAELHRVPARRTICGQWGDDGASPARKLRRMLSHAETVRLYGPWRGRTPSDAAHLLRDYSRRWWIAGGWAIDAFSGTAREHGDLDISIPRSDLSAFVAFMNGRLDVWAAAGSLTPITDNAHAAVPDACGNLWLRASGADPWEYDVLLGRVSHIRESARCIVAA</sequence>
<dbReference type="AlphaFoldDB" id="A0A2W5WV72"/>
<dbReference type="Proteomes" id="UP000248783">
    <property type="component" value="Unassembled WGS sequence"/>
</dbReference>
<evidence type="ECO:0000313" key="4">
    <source>
        <dbReference type="Proteomes" id="UP000248783"/>
    </source>
</evidence>